<comment type="subcellular location">
    <subcellularLocation>
        <location evidence="1">Plastid</location>
        <location evidence="1">Chloroplast</location>
    </subcellularLocation>
</comment>
<dbReference type="InterPro" id="IPR000422">
    <property type="entry name" value="DHBP_synthase_RibB"/>
</dbReference>
<evidence type="ECO:0000256" key="10">
    <source>
        <dbReference type="ARBA" id="ARBA00022741"/>
    </source>
</evidence>
<protein>
    <recommendedName>
        <fullName evidence="5">3,4-dihydroxy-2-butanone-4-phosphate synthase</fullName>
        <ecNumber evidence="5">4.1.99.12</ecNumber>
    </recommendedName>
</protein>
<dbReference type="FunFam" id="3.90.870.10:FF:000005">
    <property type="entry name" value="Bifunctional riboflavin biosynthesis protein RIBA 1 chloroplastic"/>
    <property type="match status" value="1"/>
</dbReference>
<comment type="pathway">
    <text evidence="2">Cofactor biosynthesis; riboflavin biosynthesis; 2-hydroxy-3-oxobutyl phosphate from D-ribulose 5-phosphate: step 1/1.</text>
</comment>
<dbReference type="SUPFAM" id="SSF142695">
    <property type="entry name" value="RibA-like"/>
    <property type="match status" value="1"/>
</dbReference>
<dbReference type="InterPro" id="IPR017945">
    <property type="entry name" value="DHBP_synth_RibB-like_a/b_dom"/>
</dbReference>
<comment type="caution">
    <text evidence="14">The sequence shown here is derived from an EMBL/GenBank/DDBJ whole genome shotgun (WGS) entry which is preliminary data.</text>
</comment>
<comment type="similarity">
    <text evidence="3">In the N-terminal section; belongs to the DHBP synthase family.</text>
</comment>
<evidence type="ECO:0000256" key="6">
    <source>
        <dbReference type="ARBA" id="ARBA00022528"/>
    </source>
</evidence>
<accession>A0A8J5GIH2</accession>
<proteinExistence type="inferred from homology"/>
<dbReference type="GO" id="GO:0005525">
    <property type="term" value="F:GTP binding"/>
    <property type="evidence" value="ECO:0007669"/>
    <property type="project" value="UniProtKB-KW"/>
</dbReference>
<evidence type="ECO:0000313" key="14">
    <source>
        <dbReference type="EMBL" id="KAG6508211.1"/>
    </source>
</evidence>
<dbReference type="Gene3D" id="3.40.50.10990">
    <property type="entry name" value="GTP cyclohydrolase II"/>
    <property type="match status" value="1"/>
</dbReference>
<keyword evidence="8" id="KW-0934">Plastid</keyword>
<sequence length="457" mass="50851">MSAEFDLLRRHCTTMGEDGILPDNFSVYDDEPDLDYPTDGFSSIPEAIEDIRQGKARFASLLLFLKILSDIALFAQFVIVVDDENRQNEGDLIMAASLVTPEAMAFLVKYGTGIVCVSMKEEDLERLDLPLMVSNKENEEKLRTAFTVSVDAKDGTTTGVSAKDRAKTVKMLASLDSNPDDFNRPGHIYPLKYREGGVFKRAGHTEASIDLAVLAGLAPVGVLCEIVNGDDGSMARLPKLHEFAKKEKLKLISIADLVRYRRKRVKLVKRVSDARLPLKWASVQAYCYHSVVDGTEHIAMAKGDIGDGLDILVRMHSECLTGDLFGSATCDCSCQLEMAMKMIEKAGRGVLVYLRGREGRDSGLGHKLRAYDLQEYGVIAQVEDTNCNYREQKLLEGEKRLIEHVYRSEFNGHVIASEKATELTKTMWPCSTELLAMPIYIDRDLPTGVCFPSTFLL</sequence>
<evidence type="ECO:0000259" key="13">
    <source>
        <dbReference type="Pfam" id="PF00925"/>
    </source>
</evidence>
<dbReference type="UniPathway" id="UPA00275"/>
<evidence type="ECO:0000256" key="7">
    <source>
        <dbReference type="ARBA" id="ARBA00022619"/>
    </source>
</evidence>
<keyword evidence="15" id="KW-1185">Reference proteome</keyword>
<evidence type="ECO:0000256" key="2">
    <source>
        <dbReference type="ARBA" id="ARBA00004904"/>
    </source>
</evidence>
<gene>
    <name evidence="14" type="ORF">ZIOFF_033583</name>
</gene>
<evidence type="ECO:0000256" key="3">
    <source>
        <dbReference type="ARBA" id="ARBA00005520"/>
    </source>
</evidence>
<dbReference type="EMBL" id="JACMSC010000009">
    <property type="protein sequence ID" value="KAG6508211.1"/>
    <property type="molecule type" value="Genomic_DNA"/>
</dbReference>
<name>A0A8J5GIH2_ZINOF</name>
<dbReference type="Pfam" id="PF00925">
    <property type="entry name" value="GTP_cyclohydro2"/>
    <property type="match status" value="1"/>
</dbReference>
<dbReference type="AlphaFoldDB" id="A0A8J5GIH2"/>
<dbReference type="GO" id="GO:0008686">
    <property type="term" value="F:3,4-dihydroxy-2-butanone-4-phosphate synthase activity"/>
    <property type="evidence" value="ECO:0007669"/>
    <property type="project" value="UniProtKB-EC"/>
</dbReference>
<keyword evidence="7" id="KW-0686">Riboflavin biosynthesis</keyword>
<keyword evidence="10" id="KW-0547">Nucleotide-binding</keyword>
<keyword evidence="9" id="KW-0479">Metal-binding</keyword>
<evidence type="ECO:0000256" key="1">
    <source>
        <dbReference type="ARBA" id="ARBA00004229"/>
    </source>
</evidence>
<dbReference type="Pfam" id="PF00926">
    <property type="entry name" value="DHBP_synthase"/>
    <property type="match status" value="1"/>
</dbReference>
<evidence type="ECO:0000256" key="11">
    <source>
        <dbReference type="ARBA" id="ARBA00022946"/>
    </source>
</evidence>
<dbReference type="GO" id="GO:0009507">
    <property type="term" value="C:chloroplast"/>
    <property type="evidence" value="ECO:0007669"/>
    <property type="project" value="UniProtKB-SubCell"/>
</dbReference>
<evidence type="ECO:0000256" key="4">
    <source>
        <dbReference type="ARBA" id="ARBA00008976"/>
    </source>
</evidence>
<dbReference type="EC" id="4.1.99.12" evidence="5"/>
<dbReference type="InterPro" id="IPR032677">
    <property type="entry name" value="GTP_cyclohydro_II"/>
</dbReference>
<dbReference type="Gene3D" id="3.90.870.10">
    <property type="entry name" value="DHBP synthase"/>
    <property type="match status" value="1"/>
</dbReference>
<dbReference type="PANTHER" id="PTHR21327:SF18">
    <property type="entry name" value="3,4-DIHYDROXY-2-BUTANONE 4-PHOSPHATE SYNTHASE"/>
    <property type="match status" value="1"/>
</dbReference>
<evidence type="ECO:0000256" key="12">
    <source>
        <dbReference type="ARBA" id="ARBA00023134"/>
    </source>
</evidence>
<dbReference type="GO" id="GO:0009231">
    <property type="term" value="P:riboflavin biosynthetic process"/>
    <property type="evidence" value="ECO:0007669"/>
    <property type="project" value="UniProtKB-UniPathway"/>
</dbReference>
<organism evidence="14 15">
    <name type="scientific">Zingiber officinale</name>
    <name type="common">Ginger</name>
    <name type="synonym">Amomum zingiber</name>
    <dbReference type="NCBI Taxonomy" id="94328"/>
    <lineage>
        <taxon>Eukaryota</taxon>
        <taxon>Viridiplantae</taxon>
        <taxon>Streptophyta</taxon>
        <taxon>Embryophyta</taxon>
        <taxon>Tracheophyta</taxon>
        <taxon>Spermatophyta</taxon>
        <taxon>Magnoliopsida</taxon>
        <taxon>Liliopsida</taxon>
        <taxon>Zingiberales</taxon>
        <taxon>Zingiberaceae</taxon>
        <taxon>Zingiber</taxon>
    </lineage>
</organism>
<dbReference type="SUPFAM" id="SSF55821">
    <property type="entry name" value="YrdC/RibB"/>
    <property type="match status" value="1"/>
</dbReference>
<dbReference type="InterPro" id="IPR036144">
    <property type="entry name" value="RibA-like_sf"/>
</dbReference>
<evidence type="ECO:0000256" key="5">
    <source>
        <dbReference type="ARBA" id="ARBA00012153"/>
    </source>
</evidence>
<feature type="domain" description="GTP cyclohydrolase II" evidence="13">
    <location>
        <begin position="270"/>
        <end position="378"/>
    </location>
</feature>
<keyword evidence="11" id="KW-0809">Transit peptide</keyword>
<evidence type="ECO:0000256" key="8">
    <source>
        <dbReference type="ARBA" id="ARBA00022640"/>
    </source>
</evidence>
<dbReference type="PANTHER" id="PTHR21327">
    <property type="entry name" value="GTP CYCLOHYDROLASE II-RELATED"/>
    <property type="match status" value="1"/>
</dbReference>
<dbReference type="GO" id="GO:0046872">
    <property type="term" value="F:metal ion binding"/>
    <property type="evidence" value="ECO:0007669"/>
    <property type="project" value="UniProtKB-KW"/>
</dbReference>
<comment type="similarity">
    <text evidence="4">In the C-terminal section; belongs to the GTP cyclohydrolase II family.</text>
</comment>
<reference evidence="14 15" key="1">
    <citation type="submission" date="2020-08" db="EMBL/GenBank/DDBJ databases">
        <title>Plant Genome Project.</title>
        <authorList>
            <person name="Zhang R.-G."/>
        </authorList>
    </citation>
    <scope>NUCLEOTIDE SEQUENCE [LARGE SCALE GENOMIC DNA]</scope>
    <source>
        <tissue evidence="14">Rhizome</tissue>
    </source>
</reference>
<keyword evidence="6" id="KW-0150">Chloroplast</keyword>
<evidence type="ECO:0000313" key="15">
    <source>
        <dbReference type="Proteomes" id="UP000734854"/>
    </source>
</evidence>
<keyword evidence="12" id="KW-0342">GTP-binding</keyword>
<dbReference type="Proteomes" id="UP000734854">
    <property type="component" value="Unassembled WGS sequence"/>
</dbReference>
<evidence type="ECO:0000256" key="9">
    <source>
        <dbReference type="ARBA" id="ARBA00022723"/>
    </source>
</evidence>
<dbReference type="NCBIfam" id="TIGR00506">
    <property type="entry name" value="ribB"/>
    <property type="match status" value="1"/>
</dbReference>